<evidence type="ECO:0000313" key="3">
    <source>
        <dbReference type="Proteomes" id="UP000015346"/>
    </source>
</evidence>
<dbReference type="HOGENOM" id="CLU_1255182_0_0_5"/>
<dbReference type="AlphaFoldDB" id="S9QY73"/>
<organism evidence="2 3">
    <name type="scientific">Rubellimicrobium thermophilum DSM 16684</name>
    <dbReference type="NCBI Taxonomy" id="1123069"/>
    <lineage>
        <taxon>Bacteria</taxon>
        <taxon>Pseudomonadati</taxon>
        <taxon>Pseudomonadota</taxon>
        <taxon>Alphaproteobacteria</taxon>
        <taxon>Rhodobacterales</taxon>
        <taxon>Roseobacteraceae</taxon>
        <taxon>Rubellimicrobium</taxon>
    </lineage>
</organism>
<keyword evidence="3" id="KW-1185">Reference proteome</keyword>
<dbReference type="AntiFam" id="ANF00142">
    <property type="entry name" value="Shadow ORF (opposite yadG)"/>
</dbReference>
<evidence type="ECO:0000313" key="2">
    <source>
        <dbReference type="EMBL" id="EPX86341.1"/>
    </source>
</evidence>
<protein>
    <submittedName>
        <fullName evidence="2">Uncharacterized protein</fullName>
    </submittedName>
</protein>
<name>S9QY73_9RHOB</name>
<feature type="region of interest" description="Disordered" evidence="1">
    <location>
        <begin position="172"/>
        <end position="206"/>
    </location>
</feature>
<dbReference type="Proteomes" id="UP000015346">
    <property type="component" value="Unassembled WGS sequence"/>
</dbReference>
<sequence length="220" mass="23595">MPPRRQGEGQILDQQLVALGLAQTFDLDHLGSEAGAVGNDDLRRRDPLPLRGLGEFVVALDPGLLLGLPGARALADPFQLPGKGLLTGLVLTRFLLEAFRLLFEPGGIVPFPRDAAAAIELEDPAGDVVEEIAVMGDDQDRPLVGDQMVLEPGDRLGIEVVRRLVEQQHVRRLEQKPAEGDAPPLSPRESRHIGISGGQRSASIATSTCASRSHRFCASI</sequence>
<gene>
    <name evidence="2" type="ORF">ruthe_01156</name>
</gene>
<accession>S9QY73</accession>
<proteinExistence type="predicted"/>
<reference evidence="2 3" key="1">
    <citation type="journal article" date="2013" name="Stand. Genomic Sci.">
        <title>Genome sequence of the reddish-pigmented Rubellimicrobium thermophilum type strain (DSM 16684(T)), a member of the Roseobacter clade.</title>
        <authorList>
            <person name="Fiebig A."/>
            <person name="Riedel T."/>
            <person name="Gronow S."/>
            <person name="Petersen J."/>
            <person name="Klenk H.P."/>
            <person name="Goker M."/>
        </authorList>
    </citation>
    <scope>NUCLEOTIDE SEQUENCE [LARGE SCALE GENOMIC DNA]</scope>
    <source>
        <strain evidence="2 3">DSM 16684</strain>
    </source>
</reference>
<dbReference type="AntiFam" id="ANF00095">
    <property type="entry name" value="Shadow ORF (opposite ABC transporters)"/>
</dbReference>
<dbReference type="EMBL" id="AOLV01000010">
    <property type="protein sequence ID" value="EPX86341.1"/>
    <property type="molecule type" value="Genomic_DNA"/>
</dbReference>
<evidence type="ECO:0000256" key="1">
    <source>
        <dbReference type="SAM" id="MobiDB-lite"/>
    </source>
</evidence>
<comment type="caution">
    <text evidence="2">The sequence shown here is derived from an EMBL/GenBank/DDBJ whole genome shotgun (WGS) entry which is preliminary data.</text>
</comment>